<keyword evidence="7" id="KW-1133">Transmembrane helix</keyword>
<dbReference type="InterPro" id="IPR036388">
    <property type="entry name" value="WH-like_DNA-bd_sf"/>
</dbReference>
<dbReference type="InterPro" id="IPR014284">
    <property type="entry name" value="RNA_pol_sigma-70_dom"/>
</dbReference>
<dbReference type="InterPro" id="IPR013324">
    <property type="entry name" value="RNA_pol_sigma_r3/r4-like"/>
</dbReference>
<organism evidence="10 11">
    <name type="scientific">Leucobacter chromiireducens subsp. solipictus</name>
    <dbReference type="NCBI Taxonomy" id="398235"/>
    <lineage>
        <taxon>Bacteria</taxon>
        <taxon>Bacillati</taxon>
        <taxon>Actinomycetota</taxon>
        <taxon>Actinomycetes</taxon>
        <taxon>Micrococcales</taxon>
        <taxon>Microbacteriaceae</taxon>
        <taxon>Leucobacter</taxon>
    </lineage>
</organism>
<name>A0ABS1SJ90_9MICO</name>
<evidence type="ECO:0000259" key="8">
    <source>
        <dbReference type="Pfam" id="PF04542"/>
    </source>
</evidence>
<dbReference type="CDD" id="cd06171">
    <property type="entry name" value="Sigma70_r4"/>
    <property type="match status" value="1"/>
</dbReference>
<keyword evidence="11" id="KW-1185">Reference proteome</keyword>
<gene>
    <name evidence="10" type="ORF">D3230_15195</name>
</gene>
<dbReference type="Pfam" id="PF08281">
    <property type="entry name" value="Sigma70_r4_2"/>
    <property type="match status" value="1"/>
</dbReference>
<dbReference type="Gene3D" id="1.10.10.10">
    <property type="entry name" value="Winged helix-like DNA-binding domain superfamily/Winged helix DNA-binding domain"/>
    <property type="match status" value="1"/>
</dbReference>
<sequence length="419" mass="44047">MGNRKEWRVLGFTESRVHSSAADSYPDSVAAELAGVDDVALCAVVRSDADSVRGRAAFAELYGRHREAVTAQAYTLTRDWGRAEDLTAETFARVLRALAGGNGPQESVLRYLLVALRGEASRAAELAAESVPVAPETIADFLDVTPDFVTELSERDQIVRAFVALPAETREMLWAVDVEGLTASDAAEHLGTTPGALRVAVHRARKRLATSYLQQYVEVSDPRCLPFARRLASLARQSLGTRDTAEVSAHLAGCTACTAQLERLRSLARQLRVWVGPLLIGGSVGGIAIAAGTGNAPAATAATDEAVRHASPAVGRAAAAPTHTAQRFAVWASLAAGIGLVMWGIFLIIPQAPEAFPEDPGIHEPVARDRPSTPPPSAAPDGEGTGPTDRTGSVPSGSPLTGGAVVAGDDDTPNWFLQE</sequence>
<keyword evidence="7" id="KW-0812">Transmembrane</keyword>
<evidence type="ECO:0000256" key="3">
    <source>
        <dbReference type="ARBA" id="ARBA00023082"/>
    </source>
</evidence>
<evidence type="ECO:0000259" key="9">
    <source>
        <dbReference type="Pfam" id="PF08281"/>
    </source>
</evidence>
<feature type="compositionally biased region" description="Polar residues" evidence="6">
    <location>
        <begin position="388"/>
        <end position="399"/>
    </location>
</feature>
<keyword evidence="2" id="KW-0805">Transcription regulation</keyword>
<dbReference type="InterPro" id="IPR007627">
    <property type="entry name" value="RNA_pol_sigma70_r2"/>
</dbReference>
<dbReference type="InterPro" id="IPR039425">
    <property type="entry name" value="RNA_pol_sigma-70-like"/>
</dbReference>
<comment type="caution">
    <text evidence="10">The sequence shown here is derived from an EMBL/GenBank/DDBJ whole genome shotgun (WGS) entry which is preliminary data.</text>
</comment>
<dbReference type="Pfam" id="PF04542">
    <property type="entry name" value="Sigma70_r2"/>
    <property type="match status" value="1"/>
</dbReference>
<evidence type="ECO:0000256" key="4">
    <source>
        <dbReference type="ARBA" id="ARBA00023125"/>
    </source>
</evidence>
<dbReference type="SUPFAM" id="SSF88659">
    <property type="entry name" value="Sigma3 and sigma4 domains of RNA polymerase sigma factors"/>
    <property type="match status" value="1"/>
</dbReference>
<evidence type="ECO:0000256" key="5">
    <source>
        <dbReference type="ARBA" id="ARBA00023163"/>
    </source>
</evidence>
<dbReference type="Gene3D" id="1.10.1740.10">
    <property type="match status" value="1"/>
</dbReference>
<feature type="region of interest" description="Disordered" evidence="6">
    <location>
        <begin position="358"/>
        <end position="419"/>
    </location>
</feature>
<feature type="domain" description="RNA polymerase sigma factor 70 region 4 type 2" evidence="9">
    <location>
        <begin position="156"/>
        <end position="208"/>
    </location>
</feature>
<dbReference type="InterPro" id="IPR013249">
    <property type="entry name" value="RNA_pol_sigma70_r4_t2"/>
</dbReference>
<dbReference type="NCBIfam" id="TIGR02937">
    <property type="entry name" value="sigma70-ECF"/>
    <property type="match status" value="1"/>
</dbReference>
<keyword evidence="3" id="KW-0731">Sigma factor</keyword>
<comment type="similarity">
    <text evidence="1">Belongs to the sigma-70 factor family. ECF subfamily.</text>
</comment>
<protein>
    <submittedName>
        <fullName evidence="10">Sigma-70 family RNA polymerase sigma factor</fullName>
    </submittedName>
</protein>
<keyword evidence="7" id="KW-0472">Membrane</keyword>
<evidence type="ECO:0000313" key="10">
    <source>
        <dbReference type="EMBL" id="MBL3680623.1"/>
    </source>
</evidence>
<dbReference type="InterPro" id="IPR013325">
    <property type="entry name" value="RNA_pol_sigma_r2"/>
</dbReference>
<dbReference type="Gene3D" id="1.10.10.1320">
    <property type="entry name" value="Anti-sigma factor, zinc-finger domain"/>
    <property type="match status" value="1"/>
</dbReference>
<evidence type="ECO:0000256" key="2">
    <source>
        <dbReference type="ARBA" id="ARBA00023015"/>
    </source>
</evidence>
<feature type="compositionally biased region" description="Basic and acidic residues" evidence="6">
    <location>
        <begin position="360"/>
        <end position="371"/>
    </location>
</feature>
<evidence type="ECO:0000256" key="6">
    <source>
        <dbReference type="SAM" id="MobiDB-lite"/>
    </source>
</evidence>
<dbReference type="EMBL" id="QYAC01000009">
    <property type="protein sequence ID" value="MBL3680623.1"/>
    <property type="molecule type" value="Genomic_DNA"/>
</dbReference>
<proteinExistence type="inferred from homology"/>
<keyword evidence="5" id="KW-0804">Transcription</keyword>
<dbReference type="PANTHER" id="PTHR43133:SF8">
    <property type="entry name" value="RNA POLYMERASE SIGMA FACTOR HI_1459-RELATED"/>
    <property type="match status" value="1"/>
</dbReference>
<evidence type="ECO:0000256" key="1">
    <source>
        <dbReference type="ARBA" id="ARBA00010641"/>
    </source>
</evidence>
<reference evidence="10 11" key="1">
    <citation type="submission" date="2018-09" db="EMBL/GenBank/DDBJ databases">
        <title>Comparative genomics of Leucobacter spp.</title>
        <authorList>
            <person name="Reis A.C."/>
            <person name="Kolvenbach B.A."/>
            <person name="Corvini P.F.X."/>
            <person name="Nunes O.C."/>
        </authorList>
    </citation>
    <scope>NUCLEOTIDE SEQUENCE [LARGE SCALE GENOMIC DNA]</scope>
    <source>
        <strain evidence="10 11">TAN 31504</strain>
    </source>
</reference>
<dbReference type="InterPro" id="IPR041916">
    <property type="entry name" value="Anti_sigma_zinc_sf"/>
</dbReference>
<dbReference type="Proteomes" id="UP001645859">
    <property type="component" value="Unassembled WGS sequence"/>
</dbReference>
<accession>A0ABS1SJ90</accession>
<feature type="transmembrane region" description="Helical" evidence="7">
    <location>
        <begin position="271"/>
        <end position="291"/>
    </location>
</feature>
<keyword evidence="4" id="KW-0238">DNA-binding</keyword>
<evidence type="ECO:0000313" key="11">
    <source>
        <dbReference type="Proteomes" id="UP001645859"/>
    </source>
</evidence>
<evidence type="ECO:0000256" key="7">
    <source>
        <dbReference type="SAM" id="Phobius"/>
    </source>
</evidence>
<feature type="transmembrane region" description="Helical" evidence="7">
    <location>
        <begin position="328"/>
        <end position="349"/>
    </location>
</feature>
<dbReference type="PANTHER" id="PTHR43133">
    <property type="entry name" value="RNA POLYMERASE ECF-TYPE SIGMA FACTO"/>
    <property type="match status" value="1"/>
</dbReference>
<dbReference type="SUPFAM" id="SSF88946">
    <property type="entry name" value="Sigma2 domain of RNA polymerase sigma factors"/>
    <property type="match status" value="1"/>
</dbReference>
<feature type="domain" description="RNA polymerase sigma-70 region 2" evidence="8">
    <location>
        <begin position="61"/>
        <end position="122"/>
    </location>
</feature>